<dbReference type="AlphaFoldDB" id="A0A482VNA2"/>
<sequence>MRLCLAIFIFIFKIFGAHSLVVPDEITSAFFVIINNIPKLQKGTDSRFGWGFRLGDRADFQILTELGPQKFTQPLYNQRTMGNSKRSTLDSLSDGLYAQSQNIEGRKWLENWSNSGQKKKESDRLPSAPRPGTPEDSALELKSKSSTTMNATLYQEKNEKIETTTQEIKKTTEIVESKILKETV</sequence>
<organism evidence="3 4">
    <name type="scientific">Asbolus verrucosus</name>
    <name type="common">Desert ironclad beetle</name>
    <dbReference type="NCBI Taxonomy" id="1661398"/>
    <lineage>
        <taxon>Eukaryota</taxon>
        <taxon>Metazoa</taxon>
        <taxon>Ecdysozoa</taxon>
        <taxon>Arthropoda</taxon>
        <taxon>Hexapoda</taxon>
        <taxon>Insecta</taxon>
        <taxon>Pterygota</taxon>
        <taxon>Neoptera</taxon>
        <taxon>Endopterygota</taxon>
        <taxon>Coleoptera</taxon>
        <taxon>Polyphaga</taxon>
        <taxon>Cucujiformia</taxon>
        <taxon>Tenebrionidae</taxon>
        <taxon>Pimeliinae</taxon>
        <taxon>Asbolus</taxon>
    </lineage>
</organism>
<proteinExistence type="predicted"/>
<reference evidence="3 4" key="1">
    <citation type="submission" date="2017-03" db="EMBL/GenBank/DDBJ databases">
        <title>Genome of the blue death feigning beetle - Asbolus verrucosus.</title>
        <authorList>
            <person name="Rider S.D."/>
        </authorList>
    </citation>
    <scope>NUCLEOTIDE SEQUENCE [LARGE SCALE GENOMIC DNA]</scope>
    <source>
        <strain evidence="3">Butters</strain>
        <tissue evidence="3">Head and leg muscle</tissue>
    </source>
</reference>
<evidence type="ECO:0000313" key="3">
    <source>
        <dbReference type="EMBL" id="RZC34166.1"/>
    </source>
</evidence>
<keyword evidence="4" id="KW-1185">Reference proteome</keyword>
<dbReference type="OrthoDB" id="8188574at2759"/>
<dbReference type="EMBL" id="QDEB01082450">
    <property type="protein sequence ID" value="RZC34166.1"/>
    <property type="molecule type" value="Genomic_DNA"/>
</dbReference>
<feature type="signal peptide" evidence="2">
    <location>
        <begin position="1"/>
        <end position="19"/>
    </location>
</feature>
<protein>
    <submittedName>
        <fullName evidence="3">Uncharacterized protein</fullName>
    </submittedName>
</protein>
<feature type="compositionally biased region" description="Polar residues" evidence="1">
    <location>
        <begin position="144"/>
        <end position="153"/>
    </location>
</feature>
<accession>A0A482VNA2</accession>
<evidence type="ECO:0000313" key="4">
    <source>
        <dbReference type="Proteomes" id="UP000292052"/>
    </source>
</evidence>
<name>A0A482VNA2_ASBVE</name>
<comment type="caution">
    <text evidence="3">The sequence shown here is derived from an EMBL/GenBank/DDBJ whole genome shotgun (WGS) entry which is preliminary data.</text>
</comment>
<dbReference type="Proteomes" id="UP000292052">
    <property type="component" value="Unassembled WGS sequence"/>
</dbReference>
<feature type="region of interest" description="Disordered" evidence="1">
    <location>
        <begin position="110"/>
        <end position="161"/>
    </location>
</feature>
<evidence type="ECO:0000256" key="1">
    <source>
        <dbReference type="SAM" id="MobiDB-lite"/>
    </source>
</evidence>
<gene>
    <name evidence="3" type="ORF">BDFB_008067</name>
</gene>
<keyword evidence="2" id="KW-0732">Signal</keyword>
<evidence type="ECO:0000256" key="2">
    <source>
        <dbReference type="SAM" id="SignalP"/>
    </source>
</evidence>
<feature type="chain" id="PRO_5019829572" evidence="2">
    <location>
        <begin position="20"/>
        <end position="184"/>
    </location>
</feature>